<sequence length="372" mass="39345">MSEHNRYMDMALRLAARAQGRTRPNPTVGCVLVKQGRIVGKGYHHRAGLPHAEREALAEAGAAARGATAYVTLEPCSHHGRTPPCCDGLIEAGVAQVVAAMSDPNPQVAGRGLERLRAAGIAVTVGVREAEAQALIRPFTTWMLHKRPMVTLKAAASLDGKTATRSGQSQWITGPAARKRGHQLRNSHDAILIGSGTLLADDPQLTCRLRGGRDPVRVVVDANLRIADEAAVLNLPSQAPTWIIATEQADPIRRAELSARNNVEVITCGALPDGRVDLHDLMGQLASRDITSVLSEAGGILTSALLEARLADRVALFLAPMLIGGGEARGILGGLGVSELAQAPRIERMALQSLDGGDLYVSGDLIYEAPES</sequence>
<evidence type="ECO:0000256" key="7">
    <source>
        <dbReference type="ARBA" id="ARBA00022723"/>
    </source>
</evidence>
<comment type="catalytic activity">
    <reaction evidence="13">
        <text>2,5-diamino-6-hydroxy-4-(5-phosphoribosylamino)-pyrimidine + H2O + H(+) = 5-amino-6-(5-phospho-D-ribosylamino)uracil + NH4(+)</text>
        <dbReference type="Rhea" id="RHEA:21868"/>
        <dbReference type="ChEBI" id="CHEBI:15377"/>
        <dbReference type="ChEBI" id="CHEBI:15378"/>
        <dbReference type="ChEBI" id="CHEBI:28938"/>
        <dbReference type="ChEBI" id="CHEBI:58453"/>
        <dbReference type="ChEBI" id="CHEBI:58614"/>
        <dbReference type="EC" id="3.5.4.26"/>
    </reaction>
</comment>
<dbReference type="Proteomes" id="UP000194003">
    <property type="component" value="Unassembled WGS sequence"/>
</dbReference>
<evidence type="ECO:0000259" key="17">
    <source>
        <dbReference type="PROSITE" id="PS51747"/>
    </source>
</evidence>
<evidence type="ECO:0000313" key="19">
    <source>
        <dbReference type="Proteomes" id="UP000194003"/>
    </source>
</evidence>
<comment type="similarity">
    <text evidence="4 13">In the N-terminal section; belongs to the cytidine and deoxycytidylate deaminase family.</text>
</comment>
<dbReference type="Pfam" id="PF00383">
    <property type="entry name" value="dCMP_cyt_deam_1"/>
    <property type="match status" value="1"/>
</dbReference>
<feature type="binding site" evidence="15">
    <location>
        <position position="201"/>
    </location>
    <ligand>
        <name>NADP(+)</name>
        <dbReference type="ChEBI" id="CHEBI:58349"/>
    </ligand>
</feature>
<feature type="binding site" evidence="15">
    <location>
        <position position="197"/>
    </location>
    <ligand>
        <name>NADP(+)</name>
        <dbReference type="ChEBI" id="CHEBI:58349"/>
    </ligand>
</feature>
<dbReference type="STRING" id="1434232.MAIT1_00752"/>
<feature type="binding site" evidence="15">
    <location>
        <position position="155"/>
    </location>
    <ligand>
        <name>NADP(+)</name>
        <dbReference type="ChEBI" id="CHEBI:58349"/>
    </ligand>
</feature>
<evidence type="ECO:0000313" key="18">
    <source>
        <dbReference type="EMBL" id="OSM00273.1"/>
    </source>
</evidence>
<keyword evidence="6 13" id="KW-0686">Riboflavin biosynthesis</keyword>
<feature type="binding site" evidence="15">
    <location>
        <begin position="298"/>
        <end position="304"/>
    </location>
    <ligand>
        <name>NADP(+)</name>
        <dbReference type="ChEBI" id="CHEBI:58349"/>
    </ligand>
</feature>
<dbReference type="NCBIfam" id="TIGR00326">
    <property type="entry name" value="eubact_ribD"/>
    <property type="match status" value="1"/>
</dbReference>
<evidence type="ECO:0000256" key="8">
    <source>
        <dbReference type="ARBA" id="ARBA00022801"/>
    </source>
</evidence>
<dbReference type="InterPro" id="IPR016193">
    <property type="entry name" value="Cytidine_deaminase-like"/>
</dbReference>
<dbReference type="UniPathway" id="UPA00275">
    <property type="reaction ID" value="UER00401"/>
</dbReference>
<feature type="domain" description="CMP/dCMP-type deaminase" evidence="17">
    <location>
        <begin position="2"/>
        <end position="124"/>
    </location>
</feature>
<dbReference type="RefSeq" id="WP_085447211.1">
    <property type="nucleotide sequence ID" value="NZ_LVJN01000021.1"/>
</dbReference>
<dbReference type="GO" id="GO:0008703">
    <property type="term" value="F:5-amino-6-(5-phosphoribosylamino)uracil reductase activity"/>
    <property type="evidence" value="ECO:0007669"/>
    <property type="project" value="UniProtKB-EC"/>
</dbReference>
<dbReference type="InterPro" id="IPR002734">
    <property type="entry name" value="RibDG_C"/>
</dbReference>
<dbReference type="GO" id="GO:0050661">
    <property type="term" value="F:NADP binding"/>
    <property type="evidence" value="ECO:0007669"/>
    <property type="project" value="InterPro"/>
</dbReference>
<feature type="binding site" evidence="16">
    <location>
        <position position="76"/>
    </location>
    <ligand>
        <name>Zn(2+)</name>
        <dbReference type="ChEBI" id="CHEBI:29105"/>
        <note>catalytic</note>
    </ligand>
</feature>
<keyword evidence="7 13" id="KW-0479">Metal-binding</keyword>
<evidence type="ECO:0000256" key="13">
    <source>
        <dbReference type="PIRNR" id="PIRNR006769"/>
    </source>
</evidence>
<dbReference type="AlphaFoldDB" id="A0A1Y2K0K1"/>
<evidence type="ECO:0000256" key="12">
    <source>
        <dbReference type="ARBA" id="ARBA00023268"/>
    </source>
</evidence>
<dbReference type="GO" id="GO:0008270">
    <property type="term" value="F:zinc ion binding"/>
    <property type="evidence" value="ECO:0007669"/>
    <property type="project" value="InterPro"/>
</dbReference>
<comment type="catalytic activity">
    <reaction evidence="13">
        <text>5-amino-6-(5-phospho-D-ribitylamino)uracil + NADP(+) = 5-amino-6-(5-phospho-D-ribosylamino)uracil + NADPH + H(+)</text>
        <dbReference type="Rhea" id="RHEA:17845"/>
        <dbReference type="ChEBI" id="CHEBI:15378"/>
        <dbReference type="ChEBI" id="CHEBI:57783"/>
        <dbReference type="ChEBI" id="CHEBI:58349"/>
        <dbReference type="ChEBI" id="CHEBI:58421"/>
        <dbReference type="ChEBI" id="CHEBI:58453"/>
        <dbReference type="EC" id="1.1.1.193"/>
    </reaction>
</comment>
<dbReference type="GO" id="GO:0008835">
    <property type="term" value="F:diaminohydroxyphosphoribosylaminopyrimidine deaminase activity"/>
    <property type="evidence" value="ECO:0007669"/>
    <property type="project" value="UniProtKB-EC"/>
</dbReference>
<comment type="similarity">
    <text evidence="5 13">In the C-terminal section; belongs to the HTP reductase family.</text>
</comment>
<dbReference type="PANTHER" id="PTHR38011">
    <property type="entry name" value="DIHYDROFOLATE REDUCTASE FAMILY PROTEIN (AFU_ORTHOLOGUE AFUA_8G06820)"/>
    <property type="match status" value="1"/>
</dbReference>
<proteinExistence type="inferred from homology"/>
<dbReference type="Gene3D" id="3.40.430.10">
    <property type="entry name" value="Dihydrofolate Reductase, subunit A"/>
    <property type="match status" value="1"/>
</dbReference>
<organism evidence="18 19">
    <name type="scientific">Magnetofaba australis IT-1</name>
    <dbReference type="NCBI Taxonomy" id="1434232"/>
    <lineage>
        <taxon>Bacteria</taxon>
        <taxon>Pseudomonadati</taxon>
        <taxon>Pseudomonadota</taxon>
        <taxon>Magnetococcia</taxon>
        <taxon>Magnetococcales</taxon>
        <taxon>Magnetococcaceae</taxon>
        <taxon>Magnetofaba</taxon>
    </lineage>
</organism>
<keyword evidence="12" id="KW-0511">Multifunctional enzyme</keyword>
<dbReference type="GO" id="GO:0009231">
    <property type="term" value="P:riboflavin biosynthetic process"/>
    <property type="evidence" value="ECO:0007669"/>
    <property type="project" value="UniProtKB-UniPathway"/>
</dbReference>
<evidence type="ECO:0000256" key="9">
    <source>
        <dbReference type="ARBA" id="ARBA00022833"/>
    </source>
</evidence>
<feature type="binding site" evidence="15">
    <location>
        <position position="205"/>
    </location>
    <ligand>
        <name>substrate</name>
    </ligand>
</feature>
<evidence type="ECO:0000256" key="15">
    <source>
        <dbReference type="PIRSR" id="PIRSR006769-2"/>
    </source>
</evidence>
<comment type="pathway">
    <text evidence="2 13">Cofactor biosynthesis; riboflavin biosynthesis; 5-amino-6-(D-ribitylamino)uracil from GTP: step 2/4.</text>
</comment>
<dbReference type="Pfam" id="PF01872">
    <property type="entry name" value="RibD_C"/>
    <property type="match status" value="1"/>
</dbReference>
<comment type="cofactor">
    <cofactor evidence="13 16">
        <name>Zn(2+)</name>
        <dbReference type="ChEBI" id="CHEBI:29105"/>
    </cofactor>
    <text evidence="13 16">Binds 1 zinc ion.</text>
</comment>
<comment type="pathway">
    <text evidence="3 13">Cofactor biosynthesis; riboflavin biosynthesis; 5-amino-6-(D-ribitylamino)uracil from GTP: step 3/4.</text>
</comment>
<feature type="binding site" evidence="16">
    <location>
        <position position="85"/>
    </location>
    <ligand>
        <name>Zn(2+)</name>
        <dbReference type="ChEBI" id="CHEBI:29105"/>
        <note>catalytic</note>
    </ligand>
</feature>
<comment type="caution">
    <text evidence="18">The sequence shown here is derived from an EMBL/GenBank/DDBJ whole genome shotgun (WGS) entry which is preliminary data.</text>
</comment>
<dbReference type="PIRSF" id="PIRSF006769">
    <property type="entry name" value="RibD"/>
    <property type="match status" value="1"/>
</dbReference>
<dbReference type="SUPFAM" id="SSF53927">
    <property type="entry name" value="Cytidine deaminase-like"/>
    <property type="match status" value="1"/>
</dbReference>
<dbReference type="EMBL" id="LVJN01000021">
    <property type="protein sequence ID" value="OSM00273.1"/>
    <property type="molecule type" value="Genomic_DNA"/>
</dbReference>
<keyword evidence="8 13" id="KW-0378">Hydrolase</keyword>
<reference evidence="18 19" key="1">
    <citation type="journal article" date="2016" name="BMC Genomics">
        <title>Combined genomic and structural analyses of a cultured magnetotactic bacterium reveals its niche adaptation to a dynamic environment.</title>
        <authorList>
            <person name="Araujo A.C."/>
            <person name="Morillo V."/>
            <person name="Cypriano J."/>
            <person name="Teixeira L.C."/>
            <person name="Leao P."/>
            <person name="Lyra S."/>
            <person name="Almeida L.G."/>
            <person name="Bazylinski D.A."/>
            <person name="Vasconcellos A.T."/>
            <person name="Abreu F."/>
            <person name="Lins U."/>
        </authorList>
    </citation>
    <scope>NUCLEOTIDE SEQUENCE [LARGE SCALE GENOMIC DNA]</scope>
    <source>
        <strain evidence="18 19">IT-1</strain>
    </source>
</reference>
<dbReference type="InterPro" id="IPR004794">
    <property type="entry name" value="Eubact_RibD"/>
</dbReference>
<dbReference type="InterPro" id="IPR016192">
    <property type="entry name" value="APOBEC/CMP_deaminase_Zn-bd"/>
</dbReference>
<dbReference type="InterPro" id="IPR011549">
    <property type="entry name" value="RibD_C"/>
</dbReference>
<evidence type="ECO:0000256" key="5">
    <source>
        <dbReference type="ARBA" id="ARBA00007417"/>
    </source>
</evidence>
<evidence type="ECO:0000256" key="11">
    <source>
        <dbReference type="ARBA" id="ARBA00023002"/>
    </source>
</evidence>
<feature type="binding site" evidence="15">
    <location>
        <position position="169"/>
    </location>
    <ligand>
        <name>NADP(+)</name>
        <dbReference type="ChEBI" id="CHEBI:58349"/>
    </ligand>
</feature>
<evidence type="ECO:0000256" key="10">
    <source>
        <dbReference type="ARBA" id="ARBA00022857"/>
    </source>
</evidence>
<gene>
    <name evidence="18" type="ORF">MAIT1_00752</name>
</gene>
<dbReference type="Gene3D" id="3.40.140.10">
    <property type="entry name" value="Cytidine Deaminase, domain 2"/>
    <property type="match status" value="1"/>
</dbReference>
<dbReference type="SUPFAM" id="SSF53597">
    <property type="entry name" value="Dihydrofolate reductase-like"/>
    <property type="match status" value="1"/>
</dbReference>
<feature type="binding site" evidence="15">
    <location>
        <position position="171"/>
    </location>
    <ligand>
        <name>NADP(+)</name>
        <dbReference type="ChEBI" id="CHEBI:58349"/>
    </ligand>
</feature>
<evidence type="ECO:0000256" key="4">
    <source>
        <dbReference type="ARBA" id="ARBA00005259"/>
    </source>
</evidence>
<keyword evidence="10 13" id="KW-0521">NADP</keyword>
<comment type="function">
    <text evidence="1 13">Converts 2,5-diamino-6-(ribosylamino)-4(3h)-pyrimidinone 5'-phosphate into 5-amino-6-(ribosylamino)-2,4(1h,3h)-pyrimidinedione 5'-phosphate.</text>
</comment>
<dbReference type="InterPro" id="IPR024072">
    <property type="entry name" value="DHFR-like_dom_sf"/>
</dbReference>
<evidence type="ECO:0000256" key="2">
    <source>
        <dbReference type="ARBA" id="ARBA00004882"/>
    </source>
</evidence>
<dbReference type="InterPro" id="IPR050765">
    <property type="entry name" value="Riboflavin_Biosynth_HTPR"/>
</dbReference>
<evidence type="ECO:0000256" key="1">
    <source>
        <dbReference type="ARBA" id="ARBA00002151"/>
    </source>
</evidence>
<evidence type="ECO:0000256" key="3">
    <source>
        <dbReference type="ARBA" id="ARBA00004910"/>
    </source>
</evidence>
<feature type="active site" description="Proton donor" evidence="14">
    <location>
        <position position="53"/>
    </location>
</feature>
<keyword evidence="19" id="KW-1185">Reference proteome</keyword>
<dbReference type="PROSITE" id="PS00903">
    <property type="entry name" value="CYT_DCMP_DEAMINASES_1"/>
    <property type="match status" value="1"/>
</dbReference>
<name>A0A1Y2K0K1_9PROT</name>
<dbReference type="EC" id="3.5.4.26" evidence="13"/>
<evidence type="ECO:0000256" key="14">
    <source>
        <dbReference type="PIRSR" id="PIRSR006769-1"/>
    </source>
</evidence>
<protein>
    <recommendedName>
        <fullName evidence="13">Riboflavin biosynthesis protein RibD</fullName>
    </recommendedName>
    <domain>
        <recommendedName>
            <fullName evidence="13">Diaminohydroxyphosphoribosylaminopyrimidine deaminase</fullName>
            <shortName evidence="13">DRAP deaminase</shortName>
            <ecNumber evidence="13">3.5.4.26</ecNumber>
        </recommendedName>
        <alternativeName>
            <fullName evidence="13">Riboflavin-specific deaminase</fullName>
        </alternativeName>
    </domain>
    <domain>
        <recommendedName>
            <fullName evidence="13">5-amino-6-(5-phosphoribosylamino)uracil reductase</fullName>
            <ecNumber evidence="13">1.1.1.193</ecNumber>
        </recommendedName>
        <alternativeName>
            <fullName evidence="13">HTP reductase</fullName>
        </alternativeName>
    </domain>
</protein>
<dbReference type="PROSITE" id="PS51747">
    <property type="entry name" value="CYT_DCMP_DEAMINASES_2"/>
    <property type="match status" value="1"/>
</dbReference>
<dbReference type="InterPro" id="IPR002125">
    <property type="entry name" value="CMP_dCMP_dom"/>
</dbReference>
<keyword evidence="11 13" id="KW-0560">Oxidoreductase</keyword>
<feature type="binding site" evidence="15">
    <location>
        <position position="296"/>
    </location>
    <ligand>
        <name>substrate</name>
    </ligand>
</feature>
<feature type="binding site" evidence="15">
    <location>
        <position position="208"/>
    </location>
    <ligand>
        <name>substrate</name>
    </ligand>
</feature>
<dbReference type="CDD" id="cd01284">
    <property type="entry name" value="Riboflavin_deaminase-reductase"/>
    <property type="match status" value="1"/>
</dbReference>
<keyword evidence="9 13" id="KW-0862">Zinc</keyword>
<feature type="binding site" evidence="15">
    <location>
        <position position="185"/>
    </location>
    <ligand>
        <name>substrate</name>
    </ligand>
</feature>
<feature type="binding site" evidence="16">
    <location>
        <position position="51"/>
    </location>
    <ligand>
        <name>Zn(2+)</name>
        <dbReference type="ChEBI" id="CHEBI:29105"/>
        <note>catalytic</note>
    </ligand>
</feature>
<dbReference type="OrthoDB" id="9800865at2"/>
<accession>A0A1Y2K0K1</accession>
<dbReference type="PANTHER" id="PTHR38011:SF7">
    <property type="entry name" value="2,5-DIAMINO-6-RIBOSYLAMINO-4(3H)-PYRIMIDINONE 5'-PHOSPHATE REDUCTASE"/>
    <property type="match status" value="1"/>
</dbReference>
<dbReference type="EC" id="1.1.1.193" evidence="13"/>
<dbReference type="FunFam" id="3.40.140.10:FF:000025">
    <property type="entry name" value="Riboflavin biosynthesis protein RibD"/>
    <property type="match status" value="1"/>
</dbReference>
<evidence type="ECO:0000256" key="6">
    <source>
        <dbReference type="ARBA" id="ARBA00022619"/>
    </source>
</evidence>
<dbReference type="NCBIfam" id="TIGR00227">
    <property type="entry name" value="ribD_Cterm"/>
    <property type="match status" value="1"/>
</dbReference>
<evidence type="ECO:0000256" key="16">
    <source>
        <dbReference type="PIRSR" id="PIRSR006769-3"/>
    </source>
</evidence>